<evidence type="ECO:0000313" key="12">
    <source>
        <dbReference type="Proteomes" id="UP000703269"/>
    </source>
</evidence>
<evidence type="ECO:0000256" key="1">
    <source>
        <dbReference type="ARBA" id="ARBA00004477"/>
    </source>
</evidence>
<keyword evidence="5 9" id="KW-1133">Transmembrane helix</keyword>
<organism evidence="11 12">
    <name type="scientific">Phanerochaete sordida</name>
    <dbReference type="NCBI Taxonomy" id="48140"/>
    <lineage>
        <taxon>Eukaryota</taxon>
        <taxon>Fungi</taxon>
        <taxon>Dikarya</taxon>
        <taxon>Basidiomycota</taxon>
        <taxon>Agaricomycotina</taxon>
        <taxon>Agaricomycetes</taxon>
        <taxon>Polyporales</taxon>
        <taxon>Phanerochaetaceae</taxon>
        <taxon>Phanerochaete</taxon>
    </lineage>
</organism>
<feature type="transmembrane region" description="Helical" evidence="9">
    <location>
        <begin position="253"/>
        <end position="272"/>
    </location>
</feature>
<comment type="caution">
    <text evidence="11">The sequence shown here is derived from an EMBL/GenBank/DDBJ whole genome shotgun (WGS) entry which is preliminary data.</text>
</comment>
<feature type="region of interest" description="Disordered" evidence="8">
    <location>
        <begin position="1"/>
        <end position="41"/>
    </location>
</feature>
<evidence type="ECO:0000313" key="11">
    <source>
        <dbReference type="EMBL" id="GJE93688.1"/>
    </source>
</evidence>
<keyword evidence="6 9" id="KW-0472">Membrane</keyword>
<feature type="compositionally biased region" description="Low complexity" evidence="8">
    <location>
        <begin position="15"/>
        <end position="25"/>
    </location>
</feature>
<keyword evidence="3" id="KW-0378">Hydrolase</keyword>
<dbReference type="SUPFAM" id="SSF48317">
    <property type="entry name" value="Acid phosphatase/Vanadium-dependent haloperoxidase"/>
    <property type="match status" value="1"/>
</dbReference>
<dbReference type="PANTHER" id="PTHR14969:SF28">
    <property type="entry name" value="DIHYDROSPHINGOSINE 1-PHOSPHATE PHOSPHATASE LCB3-RELATED"/>
    <property type="match status" value="1"/>
</dbReference>
<feature type="transmembrane region" description="Helical" evidence="9">
    <location>
        <begin position="148"/>
        <end position="168"/>
    </location>
</feature>
<proteinExistence type="inferred from homology"/>
<feature type="transmembrane region" description="Helical" evidence="9">
    <location>
        <begin position="338"/>
        <end position="359"/>
    </location>
</feature>
<dbReference type="GO" id="GO:0042392">
    <property type="term" value="F:sphingosine-1-phosphate phosphatase activity"/>
    <property type="evidence" value="ECO:0007669"/>
    <property type="project" value="TreeGrafter"/>
</dbReference>
<evidence type="ECO:0000256" key="9">
    <source>
        <dbReference type="SAM" id="Phobius"/>
    </source>
</evidence>
<evidence type="ECO:0000256" key="5">
    <source>
        <dbReference type="ARBA" id="ARBA00022989"/>
    </source>
</evidence>
<dbReference type="Gene3D" id="1.20.144.10">
    <property type="entry name" value="Phosphatidic acid phosphatase type 2/haloperoxidase"/>
    <property type="match status" value="1"/>
</dbReference>
<feature type="domain" description="Phosphatidic acid phosphatase type 2/haloperoxidase" evidence="10">
    <location>
        <begin position="148"/>
        <end position="295"/>
    </location>
</feature>
<evidence type="ECO:0000256" key="3">
    <source>
        <dbReference type="ARBA" id="ARBA00022801"/>
    </source>
</evidence>
<feature type="transmembrane region" description="Helical" evidence="9">
    <location>
        <begin position="310"/>
        <end position="326"/>
    </location>
</feature>
<feature type="transmembrane region" description="Helical" evidence="9">
    <location>
        <begin position="117"/>
        <end position="142"/>
    </location>
</feature>
<dbReference type="PANTHER" id="PTHR14969">
    <property type="entry name" value="SPHINGOSINE-1-PHOSPHATE PHOSPHOHYDROLASE"/>
    <property type="match status" value="1"/>
</dbReference>
<accession>A0A9P3LGE7</accession>
<dbReference type="InterPro" id="IPR000326">
    <property type="entry name" value="PAP2/HPO"/>
</dbReference>
<evidence type="ECO:0000256" key="4">
    <source>
        <dbReference type="ARBA" id="ARBA00022824"/>
    </source>
</evidence>
<comment type="subcellular location">
    <subcellularLocation>
        <location evidence="1">Endoplasmic reticulum membrane</location>
        <topology evidence="1">Multi-pass membrane protein</topology>
    </subcellularLocation>
</comment>
<reference evidence="11 12" key="1">
    <citation type="submission" date="2021-08" db="EMBL/GenBank/DDBJ databases">
        <title>Draft Genome Sequence of Phanerochaete sordida strain YK-624.</title>
        <authorList>
            <person name="Mori T."/>
            <person name="Dohra H."/>
            <person name="Suzuki T."/>
            <person name="Kawagishi H."/>
            <person name="Hirai H."/>
        </authorList>
    </citation>
    <scope>NUCLEOTIDE SEQUENCE [LARGE SCALE GENOMIC DNA]</scope>
    <source>
        <strain evidence="11 12">YK-624</strain>
    </source>
</reference>
<protein>
    <submittedName>
        <fullName evidence="11">PAP2 sphingosine-1-phosphatase domain-containing protein</fullName>
    </submittedName>
</protein>
<dbReference type="Proteomes" id="UP000703269">
    <property type="component" value="Unassembled WGS sequence"/>
</dbReference>
<gene>
    <name evidence="11" type="ORF">PsYK624_098480</name>
</gene>
<dbReference type="OrthoDB" id="301434at2759"/>
<keyword evidence="4" id="KW-0256">Endoplasmic reticulum</keyword>
<dbReference type="EMBL" id="BPQB01000034">
    <property type="protein sequence ID" value="GJE93688.1"/>
    <property type="molecule type" value="Genomic_DNA"/>
</dbReference>
<evidence type="ECO:0000259" key="10">
    <source>
        <dbReference type="Pfam" id="PF01569"/>
    </source>
</evidence>
<evidence type="ECO:0000256" key="2">
    <source>
        <dbReference type="ARBA" id="ARBA00022692"/>
    </source>
</evidence>
<dbReference type="CDD" id="cd03388">
    <property type="entry name" value="PAP2_SPPase1"/>
    <property type="match status" value="1"/>
</dbReference>
<dbReference type="GO" id="GO:0005789">
    <property type="term" value="C:endoplasmic reticulum membrane"/>
    <property type="evidence" value="ECO:0007669"/>
    <property type="project" value="UniProtKB-SubCell"/>
</dbReference>
<feature type="transmembrane region" description="Helical" evidence="9">
    <location>
        <begin position="279"/>
        <end position="298"/>
    </location>
</feature>
<sequence>MNPGSRLGVAAHPRTASADSTSSSDDAYETGYTTPELPRGPRAVAFAGPWNEKGEHGAGEDVEVVRSIGIAPDEFYERTLSPWRAALRRQVLRSLAWESKVIGAMQERVRTPFLDMYFMNTSTLGTHTFFMTMLPSLIFFGYRDVSSSLIFVLALGVYLSSVIKDLVCAPRPFIPPVTRITIGNHHLEYGFPSTHSTNSVTIALFFFSIVHRLYTTPAAALSSPIAPTDPLTLNTTHVVQDVLPHTAISTTTYIISIILLVTYCLSIVYGRLYTGMHSFTDCAFGVLLGAAIWGFHALTGDIMDQWLRTPGWLVPAIVIPTGLLLVHRHPEPVEDCPCFEDAIAFMAVVMGEFLTRWFMANYGFDKDFFVTRMPGRISGTPSEMWAWWSIAAAKMVIGILTIFAWRIFAKFLLHRILPPTFRFLGQLMTLPHRRFYTPATDYKNVPPEKGLRPIPSVLDLPGMLELDADGVSTAHAGYGKGQDLKLRVGRGGKAEKANASGREGLGLGLEEFGGKPVEEVKHYDADVLTKVFVYCGIAILACGVMPVLFEVIGWGL</sequence>
<dbReference type="AlphaFoldDB" id="A0A9P3LGE7"/>
<evidence type="ECO:0000256" key="6">
    <source>
        <dbReference type="ARBA" id="ARBA00023136"/>
    </source>
</evidence>
<dbReference type="InterPro" id="IPR036938">
    <property type="entry name" value="PAP2/HPO_sf"/>
</dbReference>
<dbReference type="Pfam" id="PF01569">
    <property type="entry name" value="PAP2"/>
    <property type="match status" value="1"/>
</dbReference>
<feature type="transmembrane region" description="Helical" evidence="9">
    <location>
        <begin position="531"/>
        <end position="554"/>
    </location>
</feature>
<evidence type="ECO:0000256" key="7">
    <source>
        <dbReference type="ARBA" id="ARBA00038324"/>
    </source>
</evidence>
<keyword evidence="2 9" id="KW-0812">Transmembrane</keyword>
<evidence type="ECO:0000256" key="8">
    <source>
        <dbReference type="SAM" id="MobiDB-lite"/>
    </source>
</evidence>
<comment type="similarity">
    <text evidence="7">Belongs to the type 2 lipid phosphate phosphatase family.</text>
</comment>
<feature type="transmembrane region" description="Helical" evidence="9">
    <location>
        <begin position="385"/>
        <end position="408"/>
    </location>
</feature>
<name>A0A9P3LGE7_9APHY</name>
<keyword evidence="12" id="KW-1185">Reference proteome</keyword>